<reference evidence="3" key="1">
    <citation type="journal article" date="2016" name="Appl. Environ. Microbiol.">
        <title>Novel capsular polysaccharide Loci and new diagnostic tools for high-throughput capsular gene typing in Streptococcus suis.</title>
        <authorList>
            <person name="Zheng H."/>
            <person name="Bai X."/>
            <person name="Xu J."/>
        </authorList>
    </citation>
    <scope>NUCLEOTIDE SEQUENCE</scope>
    <source>
        <strain evidence="2">YS191</strain>
        <strain evidence="3">YS196</strain>
        <strain evidence="1">YS205</strain>
    </source>
</reference>
<dbReference type="Gene3D" id="3.90.550.10">
    <property type="entry name" value="Spore Coat Polysaccharide Biosynthesis Protein SpsA, Chain A"/>
    <property type="match status" value="1"/>
</dbReference>
<evidence type="ECO:0008006" key="4">
    <source>
        <dbReference type="Google" id="ProtNLM"/>
    </source>
</evidence>
<dbReference type="SUPFAM" id="SSF53448">
    <property type="entry name" value="Nucleotide-diphospho-sugar transferases"/>
    <property type="match status" value="1"/>
</dbReference>
<sequence length="289" mass="33934">MIAMKRVNEMIEKIEILEIVNTVICYNNHEEIIEYATKLSSLPNSEKVALVVVINLLENEKVSQLKTMLKKVDLFIYLVQPKQNLGYMNGMIEGYRVFNEKIKPKNIKYIIMSNTDINYPETDFLKTLLSYQYPENIWVIGPAVYVPTRNVFYRPRDVKRRTEKEIKKLIRIFNTPFINELYIRMSDLKGKLLSSSRDNSRMVYDVHGCYFIIKKELADLMLSTPFGALLYSEEAYVAEMAWKNNKNAYYDSKLLVEHMEHSVTSKLAYKRIARLSAESLSVILRDFYQ</sequence>
<name>A0A1C9IHB9_STRSU</name>
<dbReference type="EMBL" id="KU665260">
    <property type="protein sequence ID" value="AOP02601.1"/>
    <property type="molecule type" value="Genomic_DNA"/>
</dbReference>
<protein>
    <recommendedName>
        <fullName evidence="4">Glycosyltransferase</fullName>
    </recommendedName>
</protein>
<accession>A0A1C9IHB9</accession>
<dbReference type="AlphaFoldDB" id="A0A1C9IHB9"/>
<organism evidence="3">
    <name type="scientific">Streptococcus suis</name>
    <dbReference type="NCBI Taxonomy" id="1307"/>
    <lineage>
        <taxon>Bacteria</taxon>
        <taxon>Bacillati</taxon>
        <taxon>Bacillota</taxon>
        <taxon>Bacilli</taxon>
        <taxon>Lactobacillales</taxon>
        <taxon>Streptococcaceae</taxon>
        <taxon>Streptococcus</taxon>
    </lineage>
</organism>
<evidence type="ECO:0000313" key="1">
    <source>
        <dbReference type="EMBL" id="AOP02601.1"/>
    </source>
</evidence>
<gene>
    <name evidence="3" type="primary">cpsK</name>
    <name evidence="2" type="ORF">YS191-orf11</name>
    <name evidence="3" type="ORF">YS196-orf11</name>
    <name evidence="1" type="ORF">YS205-orf11</name>
</gene>
<dbReference type="InterPro" id="IPR029044">
    <property type="entry name" value="Nucleotide-diphossugar_trans"/>
</dbReference>
<evidence type="ECO:0000313" key="2">
    <source>
        <dbReference type="EMBL" id="AOP03662.1"/>
    </source>
</evidence>
<dbReference type="EMBL" id="KT163368">
    <property type="protein sequence ID" value="AOP03662.1"/>
    <property type="molecule type" value="Genomic_DNA"/>
</dbReference>
<proteinExistence type="predicted"/>
<dbReference type="EMBL" id="KT163369">
    <property type="protein sequence ID" value="AOP03694.1"/>
    <property type="molecule type" value="Genomic_DNA"/>
</dbReference>
<evidence type="ECO:0000313" key="3">
    <source>
        <dbReference type="EMBL" id="AOP03694.1"/>
    </source>
</evidence>